<dbReference type="Pfam" id="PF13692">
    <property type="entry name" value="Glyco_trans_1_4"/>
    <property type="match status" value="1"/>
</dbReference>
<evidence type="ECO:0000256" key="2">
    <source>
        <dbReference type="ARBA" id="ARBA00022679"/>
    </source>
</evidence>
<dbReference type="PANTHER" id="PTHR12526:SF629">
    <property type="entry name" value="TEICHURONIC ACID BIOSYNTHESIS GLYCOSYLTRANSFERASE TUAH-RELATED"/>
    <property type="match status" value="1"/>
</dbReference>
<gene>
    <name evidence="3" type="ORF">EQU24_04435</name>
</gene>
<dbReference type="PANTHER" id="PTHR12526">
    <property type="entry name" value="GLYCOSYLTRANSFERASE"/>
    <property type="match status" value="1"/>
</dbReference>
<organism evidence="3 4">
    <name type="scientific">Methylotuvimicrobium buryatense</name>
    <name type="common">Methylomicrobium buryatense</name>
    <dbReference type="NCBI Taxonomy" id="95641"/>
    <lineage>
        <taxon>Bacteria</taxon>
        <taxon>Pseudomonadati</taxon>
        <taxon>Pseudomonadota</taxon>
        <taxon>Gammaproteobacteria</taxon>
        <taxon>Methylococcales</taxon>
        <taxon>Methylococcaceae</taxon>
        <taxon>Methylotuvimicrobium</taxon>
    </lineage>
</organism>
<name>A0A4P9UKC6_METBY</name>
<keyword evidence="1" id="KW-0328">Glycosyltransferase</keyword>
<dbReference type="RefSeq" id="WP_017840658.1">
    <property type="nucleotide sequence ID" value="NZ_CP035467.1"/>
</dbReference>
<dbReference type="SUPFAM" id="SSF53756">
    <property type="entry name" value="UDP-Glycosyltransferase/glycogen phosphorylase"/>
    <property type="match status" value="1"/>
</dbReference>
<reference evidence="4" key="1">
    <citation type="journal article" date="2019" name="J. Bacteriol.">
        <title>A Mutagenic Screen Identifies a TonB-Dependent Receptor Required for the Lanthanide Metal Switch in the Type I Methanotroph 'Methylotuvimicrobium buryatense' 5GB1C.</title>
        <authorList>
            <person name="Groom J.D."/>
            <person name="Ford S.M."/>
            <person name="Pesesky M.W."/>
            <person name="Lidstrom M.E."/>
        </authorList>
    </citation>
    <scope>NUCLEOTIDE SEQUENCE [LARGE SCALE GENOMIC DNA]</scope>
    <source>
        <strain evidence="4">5GB1C</strain>
    </source>
</reference>
<evidence type="ECO:0000313" key="4">
    <source>
        <dbReference type="Proteomes" id="UP000305881"/>
    </source>
</evidence>
<dbReference type="KEGG" id="mbur:EQU24_04435"/>
<evidence type="ECO:0000313" key="3">
    <source>
        <dbReference type="EMBL" id="QCW81578.1"/>
    </source>
</evidence>
<accession>A0A4P9UKC6</accession>
<keyword evidence="4" id="KW-1185">Reference proteome</keyword>
<dbReference type="OrthoDB" id="9775208at2"/>
<dbReference type="GO" id="GO:0016757">
    <property type="term" value="F:glycosyltransferase activity"/>
    <property type="evidence" value="ECO:0007669"/>
    <property type="project" value="UniProtKB-KW"/>
</dbReference>
<dbReference type="Proteomes" id="UP000305881">
    <property type="component" value="Chromosome"/>
</dbReference>
<dbReference type="AlphaFoldDB" id="A0A4P9UKC6"/>
<proteinExistence type="predicted"/>
<dbReference type="Gene3D" id="3.40.50.2000">
    <property type="entry name" value="Glycogen Phosphorylase B"/>
    <property type="match status" value="1"/>
</dbReference>
<dbReference type="EMBL" id="CP035467">
    <property type="protein sequence ID" value="QCW81578.1"/>
    <property type="molecule type" value="Genomic_DNA"/>
</dbReference>
<protein>
    <submittedName>
        <fullName evidence="3">Glycosyltransferase</fullName>
    </submittedName>
</protein>
<sequence>MSLKICYLAAIDRRKDVGVVTKIESTMQALTRKGYQCEIFWGTEDGWRGVMQLREKLLRLDADLIILRGCGYYSLILVTALMAARKKGAKVVIDIPTPVANGLFEIWGQRTCLGGALMRMILLVLSLPWSHWVAHRIIQYGREHPWFMLGLKDKTVLAGNGFDTQAVCVKNHAAYSGDELVLIGVAKLFFWHGFDRVIKGIAAYEADRQASLHSGPIVVFRIVGDGPEKAKLEALVDEVAVTDYVHFNGFQVGDKLIELFVSSHVGVSPLGCHRKNLTLASPLKTREYLAMGLPVIFSYTDVDIDEGAAFVFKAAADDSPLSIPDMLTWYAGLRKNGFTPSHAHEFARHYLDFSVKTWVYEELLNPQETNPNKPKPDRLIG</sequence>
<evidence type="ECO:0000256" key="1">
    <source>
        <dbReference type="ARBA" id="ARBA00022676"/>
    </source>
</evidence>
<dbReference type="STRING" id="675511.GCA_000341735_02124"/>
<keyword evidence="2" id="KW-0808">Transferase</keyword>